<dbReference type="RefSeq" id="WP_087438004.1">
    <property type="nucleotide sequence ID" value="NZ_CP021416.1"/>
</dbReference>
<dbReference type="InterPro" id="IPR029058">
    <property type="entry name" value="AB_hydrolase_fold"/>
</dbReference>
<sequence length="449" mass="49332">MKSTLKLSSILIKSCLLVSTSLTLSFAEPLQQPCPTEVKNLPEGTLCWSGKDEAGAYYWVAKPKNWNGNLVLHSHGGPALGKLPKAARAIEDFERWSIWVRSGNALAVTSYRQGGVALISAAEDTARLLPIASKLVGKTKKVILHGQSWGGGVAARAAEVDGPLSKVEPKIDAVLLTSGVLAGGTKSYDFRLDLRVVWQAVCENHPRANEIQYPLWQGLASKDTKMSKEDLKERVNECLGLNMPEANRSAKQKENLKTIVNVIKIPEKSIQGHLDWATHHFQDIVFNRLQGRNPFGNETVKYVGSSNDEELNKKVLRYKADPTAVADFGKDTNPTGNIALPILTIRGINDPIAFVELANTWEETVAKAGHSGNMVQLYTNDKEHSYLSDAQYVAAMNALLAWVDTGKKPTPNDVEKQCKALDPKWDPSHECRIVPEFNPSPLSTRVPAR</sequence>
<accession>A0A1Y0HKT0</accession>
<keyword evidence="3" id="KW-1185">Reference proteome</keyword>
<dbReference type="EMBL" id="CP021416">
    <property type="protein sequence ID" value="ARU47984.1"/>
    <property type="molecule type" value="Genomic_DNA"/>
</dbReference>
<evidence type="ECO:0000313" key="3">
    <source>
        <dbReference type="Proteomes" id="UP000196005"/>
    </source>
</evidence>
<dbReference type="Proteomes" id="UP000196005">
    <property type="component" value="Chromosome"/>
</dbReference>
<evidence type="ECO:0000256" key="1">
    <source>
        <dbReference type="SAM" id="SignalP"/>
    </source>
</evidence>
<feature type="signal peptide" evidence="1">
    <location>
        <begin position="1"/>
        <end position="27"/>
    </location>
</feature>
<dbReference type="AlphaFoldDB" id="A0A1Y0HKT0"/>
<dbReference type="SUPFAM" id="SSF53474">
    <property type="entry name" value="alpha/beta-Hydrolases"/>
    <property type="match status" value="1"/>
</dbReference>
<proteinExistence type="predicted"/>
<dbReference type="Gene3D" id="3.40.50.1820">
    <property type="entry name" value="alpha/beta hydrolase"/>
    <property type="match status" value="1"/>
</dbReference>
<keyword evidence="1" id="KW-0732">Signal</keyword>
<protein>
    <submittedName>
        <fullName evidence="2">Uncharacterized protein</fullName>
    </submittedName>
</protein>
<name>A0A1Y0HKT0_9BACT</name>
<organism evidence="2 3">
    <name type="scientific">Sulfurospirillum diekertiae</name>
    <dbReference type="NCBI Taxonomy" id="1854492"/>
    <lineage>
        <taxon>Bacteria</taxon>
        <taxon>Pseudomonadati</taxon>
        <taxon>Campylobacterota</taxon>
        <taxon>Epsilonproteobacteria</taxon>
        <taxon>Campylobacterales</taxon>
        <taxon>Sulfurospirillaceae</taxon>
        <taxon>Sulfurospirillum</taxon>
    </lineage>
</organism>
<feature type="chain" id="PRO_5012553169" evidence="1">
    <location>
        <begin position="28"/>
        <end position="449"/>
    </location>
</feature>
<dbReference type="KEGG" id="suls:Sdiek1_0817"/>
<reference evidence="3" key="1">
    <citation type="submission" date="2017-05" db="EMBL/GenBank/DDBJ databases">
        <title>Dechlorination kinetics govern the competition between two new strains of the genus Sulfurospirillum.</title>
        <authorList>
            <person name="Buttet G.F."/>
            <person name="Murray A.M."/>
            <person name="Goris T."/>
            <person name="Burion M."/>
            <person name="Lin B."/>
            <person name="Rolle M."/>
            <person name="Maillard J."/>
        </authorList>
    </citation>
    <scope>NUCLEOTIDE SEQUENCE [LARGE SCALE GENOMIC DNA]</scope>
    <source>
        <strain evidence="3">SL2-1</strain>
    </source>
</reference>
<evidence type="ECO:0000313" key="2">
    <source>
        <dbReference type="EMBL" id="ARU47984.1"/>
    </source>
</evidence>
<gene>
    <name evidence="2" type="ORF">Sdiek1_0817</name>
</gene>
<dbReference type="OrthoDB" id="7197847at2"/>